<dbReference type="Gene3D" id="1.10.10.60">
    <property type="entry name" value="Homeodomain-like"/>
    <property type="match status" value="2"/>
</dbReference>
<reference evidence="3" key="1">
    <citation type="submission" date="2015-08" db="EMBL/GenBank/DDBJ databases">
        <title>Fjat-10028 dsm 16317.</title>
        <authorList>
            <person name="Liu B."/>
            <person name="Wang J."/>
            <person name="Zhu Y."/>
            <person name="Liu G."/>
            <person name="Chen Q."/>
            <person name="Chen Z."/>
            <person name="Lan J."/>
            <person name="Che J."/>
            <person name="Ge C."/>
            <person name="Shi H."/>
            <person name="Pan Z."/>
            <person name="Liu X."/>
        </authorList>
    </citation>
    <scope>NUCLEOTIDE SEQUENCE [LARGE SCALE GENOMIC DNA]</scope>
    <source>
        <strain evidence="3">DSM 16317</strain>
    </source>
</reference>
<dbReference type="GO" id="GO:0000150">
    <property type="term" value="F:DNA strand exchange activity"/>
    <property type="evidence" value="ECO:0007669"/>
    <property type="project" value="InterPro"/>
</dbReference>
<evidence type="ECO:0000313" key="3">
    <source>
        <dbReference type="Proteomes" id="UP000036867"/>
    </source>
</evidence>
<evidence type="ECO:0000313" key="2">
    <source>
        <dbReference type="EMBL" id="KOO48964.1"/>
    </source>
</evidence>
<dbReference type="EMBL" id="LILB01000005">
    <property type="protein sequence ID" value="KOO48964.1"/>
    <property type="molecule type" value="Genomic_DNA"/>
</dbReference>
<gene>
    <name evidence="2" type="ORF">AMD00_11195</name>
</gene>
<name>A0A0M0LD26_9BACL</name>
<dbReference type="Pfam" id="PF13384">
    <property type="entry name" value="HTH_23"/>
    <property type="match status" value="1"/>
</dbReference>
<proteinExistence type="predicted"/>
<dbReference type="GeneID" id="301136660"/>
<dbReference type="InterPro" id="IPR009057">
    <property type="entry name" value="Homeodomain-like_sf"/>
</dbReference>
<evidence type="ECO:0000259" key="1">
    <source>
        <dbReference type="Pfam" id="PF02796"/>
    </source>
</evidence>
<keyword evidence="3" id="KW-1185">Reference proteome</keyword>
<dbReference type="Proteomes" id="UP000036867">
    <property type="component" value="Unassembled WGS sequence"/>
</dbReference>
<dbReference type="Pfam" id="PF02796">
    <property type="entry name" value="HTH_7"/>
    <property type="match status" value="1"/>
</dbReference>
<sequence>MKPTETNKMKAIRELWDAKMTPKEIAEVMGLHVATIHRILVRIGAKEKNEQVSKRLTAEQKEDIVKLYQEGMTIEEIMDTVGCSKPTIYSYVNKAGLSRDIPKETIDTAIDLYINQKMVVPEILKKVGISKATFYRKLKKYEKEQGSNKLLLFNDKKLTSQKRLPSKV</sequence>
<dbReference type="RefSeq" id="WP_053417155.1">
    <property type="nucleotide sequence ID" value="NZ_LILB01000005.1"/>
</dbReference>
<comment type="caution">
    <text evidence="2">The sequence shown here is derived from an EMBL/GenBank/DDBJ whole genome shotgun (WGS) entry which is preliminary data.</text>
</comment>
<dbReference type="AlphaFoldDB" id="A0A0M0LD26"/>
<dbReference type="GO" id="GO:0003677">
    <property type="term" value="F:DNA binding"/>
    <property type="evidence" value="ECO:0007669"/>
    <property type="project" value="InterPro"/>
</dbReference>
<protein>
    <recommendedName>
        <fullName evidence="1">Resolvase HTH domain-containing protein</fullName>
    </recommendedName>
</protein>
<dbReference type="SUPFAM" id="SSF46689">
    <property type="entry name" value="Homeodomain-like"/>
    <property type="match status" value="1"/>
</dbReference>
<organism evidence="2 3">
    <name type="scientific">Viridibacillus arvi</name>
    <dbReference type="NCBI Taxonomy" id="263475"/>
    <lineage>
        <taxon>Bacteria</taxon>
        <taxon>Bacillati</taxon>
        <taxon>Bacillota</taxon>
        <taxon>Bacilli</taxon>
        <taxon>Bacillales</taxon>
        <taxon>Caryophanaceae</taxon>
        <taxon>Viridibacillus</taxon>
    </lineage>
</organism>
<accession>A0A0M0LD26</accession>
<dbReference type="InterPro" id="IPR006120">
    <property type="entry name" value="Resolvase_HTH_dom"/>
</dbReference>
<feature type="domain" description="Resolvase HTH" evidence="1">
    <location>
        <begin position="100"/>
        <end position="140"/>
    </location>
</feature>